<evidence type="ECO:0000313" key="1">
    <source>
        <dbReference type="EMBL" id="NAS14311.1"/>
    </source>
</evidence>
<dbReference type="Proteomes" id="UP000475249">
    <property type="component" value="Unassembled WGS sequence"/>
</dbReference>
<comment type="caution">
    <text evidence="1">The sequence shown here is derived from an EMBL/GenBank/DDBJ whole genome shotgun (WGS) entry which is preliminary data.</text>
</comment>
<protein>
    <submittedName>
        <fullName evidence="1">Uncharacterized protein</fullName>
    </submittedName>
</protein>
<proteinExistence type="predicted"/>
<sequence>MSFTLTYQRLFTVRVKEQTTDIAVRGLRFSPTQACNELLNRYQLVFKERDNGFDIYYKTFPEASVPIQAEITEKIRFSFGIEITDPAFITKYEPQTSEVPQFYLDNLKTDGGISPGQNLTASTSLGTADLAFIKQQSFDQRTDLPTTNTPTEWRLKKKFTPQDVLQTIPIDPPTSPSMPLIYVRINDPIEQESDYIADEGPYLLETDQASPAAATVYLSNSIKQSAANGVLDIYWNNSQSTAPADTGKAYQIILKLK</sequence>
<dbReference type="EMBL" id="WXYO01000009">
    <property type="protein sequence ID" value="NAS14311.1"/>
    <property type="molecule type" value="Genomic_DNA"/>
</dbReference>
<dbReference type="RefSeq" id="WP_161437352.1">
    <property type="nucleotide sequence ID" value="NZ_WXYO01000009.1"/>
</dbReference>
<keyword evidence="2" id="KW-1185">Reference proteome</keyword>
<dbReference type="AlphaFoldDB" id="A0A6L9EHV5"/>
<organism evidence="1 2">
    <name type="scientific">Poritiphilus flavus</name>
    <dbReference type="NCBI Taxonomy" id="2697053"/>
    <lineage>
        <taxon>Bacteria</taxon>
        <taxon>Pseudomonadati</taxon>
        <taxon>Bacteroidota</taxon>
        <taxon>Flavobacteriia</taxon>
        <taxon>Flavobacteriales</taxon>
        <taxon>Flavobacteriaceae</taxon>
        <taxon>Poritiphilus</taxon>
    </lineage>
</organism>
<accession>A0A6L9EHV5</accession>
<evidence type="ECO:0000313" key="2">
    <source>
        <dbReference type="Proteomes" id="UP000475249"/>
    </source>
</evidence>
<name>A0A6L9EHV5_9FLAO</name>
<gene>
    <name evidence="1" type="ORF">GTQ38_20030</name>
</gene>
<reference evidence="1 2" key="1">
    <citation type="submission" date="2020-01" db="EMBL/GenBank/DDBJ databases">
        <title>Bacteria diversity of Porities sp.</title>
        <authorList>
            <person name="Wang G."/>
        </authorList>
    </citation>
    <scope>NUCLEOTIDE SEQUENCE [LARGE SCALE GENOMIC DNA]</scope>
    <source>
        <strain evidence="1 2">R33</strain>
    </source>
</reference>